<dbReference type="Proteomes" id="UP000689195">
    <property type="component" value="Unassembled WGS sequence"/>
</dbReference>
<keyword evidence="4" id="KW-1185">Reference proteome</keyword>
<feature type="compositionally biased region" description="Low complexity" evidence="1">
    <location>
        <begin position="308"/>
        <end position="319"/>
    </location>
</feature>
<name>A0A8S1V4L3_9CILI</name>
<accession>A0A8S1V4L3</accession>
<dbReference type="GO" id="GO:0003713">
    <property type="term" value="F:transcription coactivator activity"/>
    <property type="evidence" value="ECO:0007669"/>
    <property type="project" value="TreeGrafter"/>
</dbReference>
<dbReference type="GO" id="GO:0045944">
    <property type="term" value="P:positive regulation of transcription by RNA polymerase II"/>
    <property type="evidence" value="ECO:0007669"/>
    <property type="project" value="TreeGrafter"/>
</dbReference>
<feature type="compositionally biased region" description="Low complexity" evidence="1">
    <location>
        <begin position="427"/>
        <end position="446"/>
    </location>
</feature>
<gene>
    <name evidence="3" type="ORF">PPENT_87.1.T0550110</name>
</gene>
<feature type="signal peptide" evidence="2">
    <location>
        <begin position="1"/>
        <end position="16"/>
    </location>
</feature>
<feature type="compositionally biased region" description="Basic and acidic residues" evidence="1">
    <location>
        <begin position="377"/>
        <end position="391"/>
    </location>
</feature>
<sequence length="553" mass="61465">MKIFLLILFVISSGQTFLQDFHNWVQDNLDLLDGFIQDSKNPIDAFQLQQVQLNGKQFISLTNGWLSQETFDNSYAKQYFTIITSKLAILAVDVRENIKFVINKEQTNPQIVMFEQENYRGMNIKTDSQNRLVIYPRVNEVVSQKQQENNQIIEFSNIQQEQFLIYIIYGTETELRDAQNLFNFITEFIELIESQQPPKNKQCKPKSANKKKSTKSGSKQSKKQPQANGKATQSRGSLKDKDNNEKQKQSSLKDHQQQQGDDFNKKIEDLDNSGLKQNGSQSNNNDLLTDQENDKGKGDNGLGDKEQNGTMNDNNGDNNRNGKDGDDNENQNGNGNGKKDGQGDSSNNGDGNGDGNGNGNGNGNGDGVGNGNGNKDGNGDGNKDGTNKDGLENGTDSNKGDNSENGKDNQLGQRQDGNNKDNDGKDNNQGNKDQGSENNNNNGNGDQNKDTNNKNQNLGDDNDEKTQKCVNLYSECYFSGDSIELCGSHAEITDKLQNFKIKSIEMDDGIEVSFFGENHFENQVITITDDVECLDIPIILSPTDIEELIQILK</sequence>
<feature type="compositionally biased region" description="Basic residues" evidence="1">
    <location>
        <begin position="201"/>
        <end position="214"/>
    </location>
</feature>
<feature type="chain" id="PRO_5035727427" evidence="2">
    <location>
        <begin position="17"/>
        <end position="553"/>
    </location>
</feature>
<evidence type="ECO:0000313" key="3">
    <source>
        <dbReference type="EMBL" id="CAD8171607.1"/>
    </source>
</evidence>
<dbReference type="AlphaFoldDB" id="A0A8S1V4L3"/>
<keyword evidence="2" id="KW-0732">Signal</keyword>
<dbReference type="InterPro" id="IPR051647">
    <property type="entry name" value="Mediator_comp_sub12"/>
</dbReference>
<comment type="caution">
    <text evidence="3">The sequence shown here is derived from an EMBL/GenBank/DDBJ whole genome shotgun (WGS) entry which is preliminary data.</text>
</comment>
<feature type="compositionally biased region" description="Basic and acidic residues" evidence="1">
    <location>
        <begin position="237"/>
        <end position="269"/>
    </location>
</feature>
<evidence type="ECO:0000313" key="4">
    <source>
        <dbReference type="Proteomes" id="UP000689195"/>
    </source>
</evidence>
<feature type="region of interest" description="Disordered" evidence="1">
    <location>
        <begin position="196"/>
        <end position="463"/>
    </location>
</feature>
<evidence type="ECO:0000256" key="1">
    <source>
        <dbReference type="SAM" id="MobiDB-lite"/>
    </source>
</evidence>
<feature type="compositionally biased region" description="Basic and acidic residues" evidence="1">
    <location>
        <begin position="417"/>
        <end position="426"/>
    </location>
</feature>
<dbReference type="PANTHER" id="PTHR46007">
    <property type="entry name" value="MEDIATOR OF RNA POLYMERASE II TRANSCRIPTION SUBUNIT 12"/>
    <property type="match status" value="1"/>
</dbReference>
<dbReference type="EMBL" id="CAJJDO010000055">
    <property type="protein sequence ID" value="CAD8171607.1"/>
    <property type="molecule type" value="Genomic_DNA"/>
</dbReference>
<feature type="compositionally biased region" description="Basic and acidic residues" evidence="1">
    <location>
        <begin position="292"/>
        <end position="307"/>
    </location>
</feature>
<reference evidence="3" key="1">
    <citation type="submission" date="2021-01" db="EMBL/GenBank/DDBJ databases">
        <authorList>
            <consortium name="Genoscope - CEA"/>
            <person name="William W."/>
        </authorList>
    </citation>
    <scope>NUCLEOTIDE SEQUENCE</scope>
</reference>
<feature type="compositionally biased region" description="Polar residues" evidence="1">
    <location>
        <begin position="274"/>
        <end position="290"/>
    </location>
</feature>
<evidence type="ECO:0000256" key="2">
    <source>
        <dbReference type="SAM" id="SignalP"/>
    </source>
</evidence>
<protein>
    <submittedName>
        <fullName evidence="3">Uncharacterized protein</fullName>
    </submittedName>
</protein>
<feature type="compositionally biased region" description="Basic and acidic residues" evidence="1">
    <location>
        <begin position="398"/>
        <end position="407"/>
    </location>
</feature>
<dbReference type="OrthoDB" id="312031at2759"/>
<dbReference type="GO" id="GO:0016592">
    <property type="term" value="C:mediator complex"/>
    <property type="evidence" value="ECO:0007669"/>
    <property type="project" value="TreeGrafter"/>
</dbReference>
<proteinExistence type="predicted"/>
<dbReference type="PANTHER" id="PTHR46007:SF8">
    <property type="entry name" value="C2H2-TYPE DOMAIN-CONTAINING PROTEIN"/>
    <property type="match status" value="1"/>
</dbReference>
<feature type="compositionally biased region" description="Gly residues" evidence="1">
    <location>
        <begin position="350"/>
        <end position="376"/>
    </location>
</feature>
<feature type="compositionally biased region" description="Low complexity" evidence="1">
    <location>
        <begin position="215"/>
        <end position="227"/>
    </location>
</feature>
<organism evidence="3 4">
    <name type="scientific">Paramecium pentaurelia</name>
    <dbReference type="NCBI Taxonomy" id="43138"/>
    <lineage>
        <taxon>Eukaryota</taxon>
        <taxon>Sar</taxon>
        <taxon>Alveolata</taxon>
        <taxon>Ciliophora</taxon>
        <taxon>Intramacronucleata</taxon>
        <taxon>Oligohymenophorea</taxon>
        <taxon>Peniculida</taxon>
        <taxon>Parameciidae</taxon>
        <taxon>Paramecium</taxon>
    </lineage>
</organism>